<dbReference type="STRING" id="1715989.NITINOP_1132"/>
<reference evidence="2" key="1">
    <citation type="submission" date="2015-09" db="EMBL/GenBank/DDBJ databases">
        <authorList>
            <person name="Daims H."/>
        </authorList>
    </citation>
    <scope>NUCLEOTIDE SEQUENCE [LARGE SCALE GENOMIC DNA]</scope>
</reference>
<dbReference type="AlphaFoldDB" id="A0A0S4KUV0"/>
<gene>
    <name evidence="1" type="ORF">NITINOP_1132</name>
</gene>
<organism evidence="1 2">
    <name type="scientific">Candidatus Nitrospira inopinata</name>
    <dbReference type="NCBI Taxonomy" id="1715989"/>
    <lineage>
        <taxon>Bacteria</taxon>
        <taxon>Pseudomonadati</taxon>
        <taxon>Nitrospirota</taxon>
        <taxon>Nitrospiria</taxon>
        <taxon>Nitrospirales</taxon>
        <taxon>Nitrospiraceae</taxon>
        <taxon>Nitrospira</taxon>
    </lineage>
</organism>
<sequence>MKTLIKKLLIPGIVLVSCLGPFYLTAGPLEGEGMDHPYQEVLRTVHQAAHEVDDAWEVYHRAALGGTMASPALQAAIEEHLHEARTLITQALEAAQQGDNREVEHLVNLVRIHTAHAIEGSKEPKK</sequence>
<dbReference type="RefSeq" id="WP_062483917.1">
    <property type="nucleotide sequence ID" value="NZ_LN885086.1"/>
</dbReference>
<proteinExistence type="predicted"/>
<dbReference type="PROSITE" id="PS51257">
    <property type="entry name" value="PROKAR_LIPOPROTEIN"/>
    <property type="match status" value="1"/>
</dbReference>
<dbReference type="EMBL" id="LN885086">
    <property type="protein sequence ID" value="CUQ66107.1"/>
    <property type="molecule type" value="Genomic_DNA"/>
</dbReference>
<dbReference type="Proteomes" id="UP000066284">
    <property type="component" value="Chromosome 1"/>
</dbReference>
<dbReference type="KEGG" id="nio:NITINOP_1132"/>
<keyword evidence="2" id="KW-1185">Reference proteome</keyword>
<accession>A0A0S4KUV0</accession>
<evidence type="ECO:0000313" key="2">
    <source>
        <dbReference type="Proteomes" id="UP000066284"/>
    </source>
</evidence>
<evidence type="ECO:0000313" key="1">
    <source>
        <dbReference type="EMBL" id="CUQ66107.1"/>
    </source>
</evidence>
<protein>
    <submittedName>
        <fullName evidence="1">Uncharacterized protein</fullName>
    </submittedName>
</protein>
<dbReference type="OrthoDB" id="9790066at2"/>
<name>A0A0S4KUV0_9BACT</name>